<evidence type="ECO:0000313" key="3">
    <source>
        <dbReference type="Proteomes" id="UP000265515"/>
    </source>
</evidence>
<dbReference type="EMBL" id="BFEA01000288">
    <property type="protein sequence ID" value="GBG78181.1"/>
    <property type="molecule type" value="Genomic_DNA"/>
</dbReference>
<protein>
    <submittedName>
        <fullName evidence="2">Uncharacterized protein</fullName>
    </submittedName>
</protein>
<feature type="compositionally biased region" description="Acidic residues" evidence="1">
    <location>
        <begin position="83"/>
        <end position="107"/>
    </location>
</feature>
<accession>A0A388L783</accession>
<feature type="compositionally biased region" description="Low complexity" evidence="1">
    <location>
        <begin position="150"/>
        <end position="196"/>
    </location>
</feature>
<comment type="caution">
    <text evidence="2">The sequence shown here is derived from an EMBL/GenBank/DDBJ whole genome shotgun (WGS) entry which is preliminary data.</text>
</comment>
<sequence length="232" mass="25766">MTRGQGCRQQRVKKMINMAVQHFGNMMEWVGELQYGDSFLYTETFDTDDDAWHREDDGHDEVDVVNYFGGNFANLCAVHVDEGSGDDEQEEEDVVNGETGELEDDDVVGYFATINSGESDINNTDKDDEDNNNINNNADTDVDDGGDYGSSGAARSEGVSINNNYNNNNNNNNNNNSNNDNNNTNNNNDNNNNNNNNDEEATRLQWVDRGEIGVVGRLAQAQVNNNNDKDGE</sequence>
<dbReference type="Gramene" id="GBG78181">
    <property type="protein sequence ID" value="GBG78181"/>
    <property type="gene ID" value="CBR_g26214"/>
</dbReference>
<name>A0A388L783_CHABU</name>
<dbReference type="AlphaFoldDB" id="A0A388L783"/>
<reference evidence="2 3" key="1">
    <citation type="journal article" date="2018" name="Cell">
        <title>The Chara Genome: Secondary Complexity and Implications for Plant Terrestrialization.</title>
        <authorList>
            <person name="Nishiyama T."/>
            <person name="Sakayama H."/>
            <person name="Vries J.D."/>
            <person name="Buschmann H."/>
            <person name="Saint-Marcoux D."/>
            <person name="Ullrich K.K."/>
            <person name="Haas F.B."/>
            <person name="Vanderstraeten L."/>
            <person name="Becker D."/>
            <person name="Lang D."/>
            <person name="Vosolsobe S."/>
            <person name="Rombauts S."/>
            <person name="Wilhelmsson P.K.I."/>
            <person name="Janitza P."/>
            <person name="Kern R."/>
            <person name="Heyl A."/>
            <person name="Rumpler F."/>
            <person name="Villalobos L.I.A.C."/>
            <person name="Clay J.M."/>
            <person name="Skokan R."/>
            <person name="Toyoda A."/>
            <person name="Suzuki Y."/>
            <person name="Kagoshima H."/>
            <person name="Schijlen E."/>
            <person name="Tajeshwar N."/>
            <person name="Catarino B."/>
            <person name="Hetherington A.J."/>
            <person name="Saltykova A."/>
            <person name="Bonnot C."/>
            <person name="Breuninger H."/>
            <person name="Symeonidi A."/>
            <person name="Radhakrishnan G.V."/>
            <person name="Van Nieuwerburgh F."/>
            <person name="Deforce D."/>
            <person name="Chang C."/>
            <person name="Karol K.G."/>
            <person name="Hedrich R."/>
            <person name="Ulvskov P."/>
            <person name="Glockner G."/>
            <person name="Delwiche C.F."/>
            <person name="Petrasek J."/>
            <person name="Van de Peer Y."/>
            <person name="Friml J."/>
            <person name="Beilby M."/>
            <person name="Dolan L."/>
            <person name="Kohara Y."/>
            <person name="Sugano S."/>
            <person name="Fujiyama A."/>
            <person name="Delaux P.-M."/>
            <person name="Quint M."/>
            <person name="TheiBen G."/>
            <person name="Hagemann M."/>
            <person name="Harholt J."/>
            <person name="Dunand C."/>
            <person name="Zachgo S."/>
            <person name="Langdale J."/>
            <person name="Maumus F."/>
            <person name="Straeten D.V.D."/>
            <person name="Gould S.B."/>
            <person name="Rensing S.A."/>
        </authorList>
    </citation>
    <scope>NUCLEOTIDE SEQUENCE [LARGE SCALE GENOMIC DNA]</scope>
    <source>
        <strain evidence="2 3">S276</strain>
    </source>
</reference>
<organism evidence="2 3">
    <name type="scientific">Chara braunii</name>
    <name type="common">Braun's stonewort</name>
    <dbReference type="NCBI Taxonomy" id="69332"/>
    <lineage>
        <taxon>Eukaryota</taxon>
        <taxon>Viridiplantae</taxon>
        <taxon>Streptophyta</taxon>
        <taxon>Charophyceae</taxon>
        <taxon>Charales</taxon>
        <taxon>Characeae</taxon>
        <taxon>Chara</taxon>
    </lineage>
</organism>
<evidence type="ECO:0000256" key="1">
    <source>
        <dbReference type="SAM" id="MobiDB-lite"/>
    </source>
</evidence>
<evidence type="ECO:0000313" key="2">
    <source>
        <dbReference type="EMBL" id="GBG78181.1"/>
    </source>
</evidence>
<gene>
    <name evidence="2" type="ORF">CBR_g26214</name>
</gene>
<keyword evidence="3" id="KW-1185">Reference proteome</keyword>
<feature type="region of interest" description="Disordered" evidence="1">
    <location>
        <begin position="82"/>
        <end position="198"/>
    </location>
</feature>
<dbReference type="Proteomes" id="UP000265515">
    <property type="component" value="Unassembled WGS sequence"/>
</dbReference>
<proteinExistence type="predicted"/>